<dbReference type="OrthoDB" id="6579283at2759"/>
<proteinExistence type="predicted"/>
<sequence>EMSSFLNVGDLINLIPFVPQLKDIFFHWVNLDDNNRRHLKFLAEQNKNIGIKPMILALEQWENMQNNFGAPGVEKEFVIWDNITLQEILECSNTLNKIIIEIMCLT</sequence>
<evidence type="ECO:0000313" key="2">
    <source>
        <dbReference type="RefSeq" id="XP_025414228.1"/>
    </source>
</evidence>
<feature type="non-terminal residue" evidence="2">
    <location>
        <position position="1"/>
    </location>
</feature>
<name>A0A8B8FUR5_9HEMI</name>
<keyword evidence="1" id="KW-1185">Reference proteome</keyword>
<dbReference type="AlphaFoldDB" id="A0A8B8FUR5"/>
<organism evidence="1 2">
    <name type="scientific">Sipha flava</name>
    <name type="common">yellow sugarcane aphid</name>
    <dbReference type="NCBI Taxonomy" id="143950"/>
    <lineage>
        <taxon>Eukaryota</taxon>
        <taxon>Metazoa</taxon>
        <taxon>Ecdysozoa</taxon>
        <taxon>Arthropoda</taxon>
        <taxon>Hexapoda</taxon>
        <taxon>Insecta</taxon>
        <taxon>Pterygota</taxon>
        <taxon>Neoptera</taxon>
        <taxon>Paraneoptera</taxon>
        <taxon>Hemiptera</taxon>
        <taxon>Sternorrhyncha</taxon>
        <taxon>Aphidomorpha</taxon>
        <taxon>Aphidoidea</taxon>
        <taxon>Aphididae</taxon>
        <taxon>Sipha</taxon>
    </lineage>
</organism>
<dbReference type="GeneID" id="112686238"/>
<accession>A0A8B8FUR5</accession>
<dbReference type="RefSeq" id="XP_025414228.1">
    <property type="nucleotide sequence ID" value="XM_025558443.1"/>
</dbReference>
<gene>
    <name evidence="2" type="primary">LOC112686238</name>
</gene>
<reference evidence="2" key="1">
    <citation type="submission" date="2025-08" db="UniProtKB">
        <authorList>
            <consortium name="RefSeq"/>
        </authorList>
    </citation>
    <scope>IDENTIFICATION</scope>
    <source>
        <tissue evidence="2">Whole body</tissue>
    </source>
</reference>
<dbReference type="Proteomes" id="UP000694846">
    <property type="component" value="Unplaced"/>
</dbReference>
<evidence type="ECO:0000313" key="1">
    <source>
        <dbReference type="Proteomes" id="UP000694846"/>
    </source>
</evidence>
<protein>
    <submittedName>
        <fullName evidence="2">Uncharacterized protein LOC112686238</fullName>
    </submittedName>
</protein>